<organism evidence="11 12">
    <name type="scientific">Asterophora parasitica</name>
    <dbReference type="NCBI Taxonomy" id="117018"/>
    <lineage>
        <taxon>Eukaryota</taxon>
        <taxon>Fungi</taxon>
        <taxon>Dikarya</taxon>
        <taxon>Basidiomycota</taxon>
        <taxon>Agaricomycotina</taxon>
        <taxon>Agaricomycetes</taxon>
        <taxon>Agaricomycetidae</taxon>
        <taxon>Agaricales</taxon>
        <taxon>Tricholomatineae</taxon>
        <taxon>Lyophyllaceae</taxon>
        <taxon>Asterophora</taxon>
    </lineage>
</organism>
<keyword evidence="3 7" id="KW-0813">Transport</keyword>
<feature type="domain" description="Sec16 central conserved" evidence="10">
    <location>
        <begin position="636"/>
        <end position="769"/>
    </location>
</feature>
<evidence type="ECO:0000256" key="7">
    <source>
        <dbReference type="RuleBase" id="RU364101"/>
    </source>
</evidence>
<feature type="region of interest" description="Disordered" evidence="8">
    <location>
        <begin position="69"/>
        <end position="324"/>
    </location>
</feature>
<dbReference type="CDD" id="cd09233">
    <property type="entry name" value="ACE1-Sec16-like"/>
    <property type="match status" value="1"/>
</dbReference>
<dbReference type="Proteomes" id="UP000775547">
    <property type="component" value="Unassembled WGS sequence"/>
</dbReference>
<comment type="subcellular location">
    <subcellularLocation>
        <location evidence="1">Endoplasmic reticulum membrane</location>
        <topology evidence="1">Peripheral membrane protein</topology>
        <orientation evidence="1">Cytoplasmic side</orientation>
    </subcellularLocation>
</comment>
<name>A0A9P7KCL0_9AGAR</name>
<feature type="compositionally biased region" description="Low complexity" evidence="8">
    <location>
        <begin position="1422"/>
        <end position="1435"/>
    </location>
</feature>
<comment type="function">
    <text evidence="6 7">Involved in the initiation of assembly of the COPII coat required for the formation of transport vesicles from the endoplasmic reticulum (ER) and the selection of cargo molecules. Also involved in autophagy.</text>
</comment>
<feature type="region of interest" description="Disordered" evidence="8">
    <location>
        <begin position="1363"/>
        <end position="1436"/>
    </location>
</feature>
<feature type="compositionally biased region" description="Polar residues" evidence="8">
    <location>
        <begin position="298"/>
        <end position="308"/>
    </location>
</feature>
<feature type="compositionally biased region" description="Low complexity" evidence="8">
    <location>
        <begin position="441"/>
        <end position="451"/>
    </location>
</feature>
<feature type="compositionally biased region" description="Polar residues" evidence="8">
    <location>
        <begin position="1323"/>
        <end position="1333"/>
    </location>
</feature>
<evidence type="ECO:0000259" key="9">
    <source>
        <dbReference type="Pfam" id="PF12931"/>
    </source>
</evidence>
<feature type="compositionally biased region" description="Polar residues" evidence="8">
    <location>
        <begin position="1195"/>
        <end position="1206"/>
    </location>
</feature>
<reference evidence="11" key="2">
    <citation type="submission" date="2021-10" db="EMBL/GenBank/DDBJ databases">
        <title>Phylogenomics reveals ancestral predisposition of the termite-cultivated fungus Termitomyces towards a domesticated lifestyle.</title>
        <authorList>
            <person name="Auxier B."/>
            <person name="Grum-Grzhimaylo A."/>
            <person name="Cardenas M.E."/>
            <person name="Lodge J.D."/>
            <person name="Laessoe T."/>
            <person name="Pedersen O."/>
            <person name="Smith M.E."/>
            <person name="Kuyper T.W."/>
            <person name="Franco-Molano E.A."/>
            <person name="Baroni T.J."/>
            <person name="Aanen D.K."/>
        </authorList>
    </citation>
    <scope>NUCLEOTIDE SEQUENCE</scope>
    <source>
        <strain evidence="11">AP01</strain>
        <tissue evidence="11">Mycelium</tissue>
    </source>
</reference>
<feature type="domain" description="Sec16 Sec23-binding" evidence="9">
    <location>
        <begin position="834"/>
        <end position="1167"/>
    </location>
</feature>
<evidence type="ECO:0000256" key="3">
    <source>
        <dbReference type="ARBA" id="ARBA00022448"/>
    </source>
</evidence>
<feature type="compositionally biased region" description="Polar residues" evidence="8">
    <location>
        <begin position="379"/>
        <end position="404"/>
    </location>
</feature>
<dbReference type="GO" id="GO:0012507">
    <property type="term" value="C:ER to Golgi transport vesicle membrane"/>
    <property type="evidence" value="ECO:0007669"/>
    <property type="project" value="TreeGrafter"/>
</dbReference>
<feature type="compositionally biased region" description="Polar residues" evidence="8">
    <location>
        <begin position="1278"/>
        <end position="1290"/>
    </location>
</feature>
<accession>A0A9P7KCL0</accession>
<feature type="compositionally biased region" description="Polar residues" evidence="8">
    <location>
        <begin position="585"/>
        <end position="598"/>
    </location>
</feature>
<dbReference type="GO" id="GO:0015031">
    <property type="term" value="P:protein transport"/>
    <property type="evidence" value="ECO:0007669"/>
    <property type="project" value="UniProtKB-KW"/>
</dbReference>
<evidence type="ECO:0000259" key="10">
    <source>
        <dbReference type="Pfam" id="PF12932"/>
    </source>
</evidence>
<keyword evidence="12" id="KW-1185">Reference proteome</keyword>
<dbReference type="InterPro" id="IPR024298">
    <property type="entry name" value="Sec16_Sec23-bd"/>
</dbReference>
<dbReference type="InterPro" id="IPR024340">
    <property type="entry name" value="Sec16_CCD"/>
</dbReference>
<dbReference type="Gene3D" id="1.25.40.1030">
    <property type="match status" value="1"/>
</dbReference>
<keyword evidence="4 7" id="KW-0256">Endoplasmic reticulum</keyword>
<dbReference type="GO" id="GO:0070971">
    <property type="term" value="C:endoplasmic reticulum exit site"/>
    <property type="evidence" value="ECO:0007669"/>
    <property type="project" value="TreeGrafter"/>
</dbReference>
<dbReference type="Pfam" id="PF12932">
    <property type="entry name" value="Sec16"/>
    <property type="match status" value="1"/>
</dbReference>
<evidence type="ECO:0000256" key="8">
    <source>
        <dbReference type="SAM" id="MobiDB-lite"/>
    </source>
</evidence>
<feature type="compositionally biased region" description="Polar residues" evidence="8">
    <location>
        <begin position="421"/>
        <end position="435"/>
    </location>
</feature>
<dbReference type="Pfam" id="PF12931">
    <property type="entry name" value="TPR_Sec16"/>
    <property type="match status" value="1"/>
</dbReference>
<evidence type="ECO:0000313" key="12">
    <source>
        <dbReference type="Proteomes" id="UP000775547"/>
    </source>
</evidence>
<protein>
    <recommendedName>
        <fullName evidence="7">Protein transport protein sec16</fullName>
    </recommendedName>
</protein>
<evidence type="ECO:0000256" key="5">
    <source>
        <dbReference type="ARBA" id="ARBA00022892"/>
    </source>
</evidence>
<sequence>MNGVEAAASLFGSDEPGSDPFASLGAETAPQSSADDLFNGVEPSGHSDFLNASEGHDLFATGHDAAQDAAQFYTQPQQDSSVGHSTTSAYAGSASQQGCQAISTAPTLSPPKPAASVLAPPVPAPTATVTRPKISNAYDPPFPTTSKNRRGVRAGSGQQSYGYNTYETMSPPIPAYASSSQVPYTSQTPPPPHATPPPPQRLPPPPPAQPRLPSQSLPPPPQPRIPSQSQPPPPTRSPALPVQPSYNANGGHAPQNDSDVGVTGGGPSSAESFFSEGAEEKASWGYQPYEAESVLPFSATSEPSNNVSEIADQDPEASFPDLPAELSEGLGAVPYQAEIEDPAPPQASPPIPTGGPPLSLGIALRAYSPYQYALPPSPTLSQHQGRSSPFIESNIISTKRTGSPRSFAEPPRQKTPDVSLYISQQDTNSNSNTRSAPHMISSPLRSSSPASITNGIRSPPIGVGNPYLPKSIVGGDRAASPAHSLNGYAPDPYAPKASVNAYKGERTASPSSFRPANGGPPAPKTNPTGNSYAPLRQDALRNRSTSNSSLLSSTSTSQEYPYAPSHHTKRIPSEAEYGNYPSRFNYPNGQDASHHSTLQPEYPVQEAPVKSFQTPYAPSPSLMGANDPLGRTSSRVPIFSFGFGGKFVTCFHGADSLSTGFDVALASRNSTGVHIRVLKKLIPESALDTSTASFPGPLFGDSSSTSLVLSGANTQAKTKKAKVTKYLSQRTDELALGLRYLRPESIEGRRAEGKLVLVRLLQLMVEHDGRLTGTPELDIAVRLALVPRLEGTFGANGFSAVADTQASILPGFSTGPQESPISVTTLRSSALDKIQDFLLRGERRQAYHFALDEKLWAHAMVVSSSIDKDSWKEVVGEFIRTELGIANLQSPNSVTTTNGRESLRAAYSLFSGQGAAAVQELAPQSLLARANGRLQPLGSNNLNSTPRTPNFAAAAATTVPPETLSKWAETIAMMLSHPLSQEASAALTALGDHLAVNHLVEAAHVCYLLAPQTSSWGGSAHPSARLVLIGSRNPQSWPQFAKDQDSLIFSEIAEFALSLATPPKGQDAFTGIAHLQAYRFIRAIALAEIGDIQQANKYCDAVTATIVRSSPYATPALLEQLKGLSDRIAGVTQVDKSFWTGAKLSKPSLDTIGGWLEGRFTKLVTGDADMDKMPEEELMKPDEVGFSGPFSHYSTISSATPSARSSPQPSVVNLNVLPPAPPPRSGSAMASSSPYTHPQIDRASSAMDYTRRKPSPGPRIASAHPSTTSFASAPSFGQALNGQRSHNGYSPSEDLITPRPSLTTDEDDSNTQEATWWGGTGYAETSPTQTPTASTFMRVDGTELSPSASADGFISLMDTAYSAVPPSTTRSTPQSSPHLDEEDEEDLGFGNSKREKQEKVNAENEAPKSSPSPQPAQPAAPTPAENGAEPAAAGGWLSRWWKKSDAAPGPVKASLGEESAFYYDKDLKRWVNKKAGAEAPKPAAPPPPPSRAQTASPAMTGPRPPAGPEAGAGPPPNRPASAIDLSTSPPSRTVMRVRSNLVPTESAPSTPTGTRLAPPGPPPGRPKSQASKRNIRNRYVDVFQQEGGGA</sequence>
<dbReference type="GO" id="GO:0005789">
    <property type="term" value="C:endoplasmic reticulum membrane"/>
    <property type="evidence" value="ECO:0007669"/>
    <property type="project" value="UniProtKB-SubCell"/>
</dbReference>
<evidence type="ECO:0000256" key="2">
    <source>
        <dbReference type="ARBA" id="ARBA00005927"/>
    </source>
</evidence>
<feature type="region of interest" description="Disordered" evidence="8">
    <location>
        <begin position="609"/>
        <end position="628"/>
    </location>
</feature>
<feature type="compositionally biased region" description="Pro residues" evidence="8">
    <location>
        <begin position="1410"/>
        <end position="1421"/>
    </location>
</feature>
<feature type="compositionally biased region" description="Pro residues" evidence="8">
    <location>
        <begin position="188"/>
        <end position="236"/>
    </location>
</feature>
<feature type="region of interest" description="Disordered" evidence="8">
    <location>
        <begin position="339"/>
        <end position="358"/>
    </location>
</feature>
<evidence type="ECO:0000256" key="4">
    <source>
        <dbReference type="ARBA" id="ARBA00022824"/>
    </source>
</evidence>
<keyword evidence="5 7" id="KW-0931">ER-Golgi transport</keyword>
<dbReference type="EMBL" id="JABCKV010000144">
    <property type="protein sequence ID" value="KAG5642961.1"/>
    <property type="molecule type" value="Genomic_DNA"/>
</dbReference>
<evidence type="ECO:0000256" key="6">
    <source>
        <dbReference type="ARBA" id="ARBA00024687"/>
    </source>
</evidence>
<dbReference type="GO" id="GO:0007030">
    <property type="term" value="P:Golgi organization"/>
    <property type="evidence" value="ECO:0007669"/>
    <property type="project" value="TreeGrafter"/>
</dbReference>
<feature type="region of interest" description="Disordered" evidence="8">
    <location>
        <begin position="1195"/>
        <end position="1333"/>
    </location>
</feature>
<feature type="compositionally biased region" description="Pro residues" evidence="8">
    <location>
        <begin position="1502"/>
        <end position="1518"/>
    </location>
</feature>
<keyword evidence="7" id="KW-0472">Membrane</keyword>
<feature type="compositionally biased region" description="Pro residues" evidence="8">
    <location>
        <begin position="342"/>
        <end position="355"/>
    </location>
</feature>
<feature type="compositionally biased region" description="Low complexity" evidence="8">
    <location>
        <begin position="1365"/>
        <end position="1377"/>
    </location>
</feature>
<dbReference type="GO" id="GO:0006914">
    <property type="term" value="P:autophagy"/>
    <property type="evidence" value="ECO:0007669"/>
    <property type="project" value="UniProtKB-KW"/>
</dbReference>
<feature type="compositionally biased region" description="Polar residues" evidence="8">
    <location>
        <begin position="156"/>
        <end position="168"/>
    </location>
</feature>
<feature type="region of interest" description="Disordered" evidence="8">
    <location>
        <begin position="373"/>
        <end position="463"/>
    </location>
</feature>
<dbReference type="PANTHER" id="PTHR13402:SF6">
    <property type="entry name" value="SECRETORY 16, ISOFORM I"/>
    <property type="match status" value="1"/>
</dbReference>
<feature type="region of interest" description="Disordered" evidence="8">
    <location>
        <begin position="1473"/>
        <end position="1590"/>
    </location>
</feature>
<feature type="compositionally biased region" description="Low complexity" evidence="8">
    <location>
        <begin position="114"/>
        <end position="133"/>
    </location>
</feature>
<dbReference type="PANTHER" id="PTHR13402">
    <property type="entry name" value="RGPR-RELATED"/>
    <property type="match status" value="1"/>
</dbReference>
<keyword evidence="7" id="KW-0072">Autophagy</keyword>
<evidence type="ECO:0000256" key="1">
    <source>
        <dbReference type="ARBA" id="ARBA00004397"/>
    </source>
</evidence>
<feature type="region of interest" description="Disordered" evidence="8">
    <location>
        <begin position="1"/>
        <end position="53"/>
    </location>
</feature>
<proteinExistence type="inferred from homology"/>
<dbReference type="GO" id="GO:0016192">
    <property type="term" value="P:vesicle-mediated transport"/>
    <property type="evidence" value="ECO:0007669"/>
    <property type="project" value="UniProtKB-KW"/>
</dbReference>
<feature type="compositionally biased region" description="Polar residues" evidence="8">
    <location>
        <begin position="72"/>
        <end position="107"/>
    </location>
</feature>
<dbReference type="GO" id="GO:0070973">
    <property type="term" value="P:protein localization to endoplasmic reticulum exit site"/>
    <property type="evidence" value="ECO:0007669"/>
    <property type="project" value="TreeGrafter"/>
</dbReference>
<dbReference type="OrthoDB" id="8918678at2759"/>
<comment type="caution">
    <text evidence="11">The sequence shown here is derived from an EMBL/GenBank/DDBJ whole genome shotgun (WGS) entry which is preliminary data.</text>
</comment>
<feature type="compositionally biased region" description="Low complexity" evidence="8">
    <location>
        <begin position="1207"/>
        <end position="1217"/>
    </location>
</feature>
<feature type="compositionally biased region" description="Low complexity" evidence="8">
    <location>
        <begin position="542"/>
        <end position="557"/>
    </location>
</feature>
<evidence type="ECO:0000313" key="11">
    <source>
        <dbReference type="EMBL" id="KAG5642961.1"/>
    </source>
</evidence>
<gene>
    <name evidence="11" type="ORF">DXG03_001843</name>
</gene>
<reference evidence="11" key="1">
    <citation type="submission" date="2020-07" db="EMBL/GenBank/DDBJ databases">
        <authorList>
            <person name="Nieuwenhuis M."/>
            <person name="Van De Peppel L.J.J."/>
        </authorList>
    </citation>
    <scope>NUCLEOTIDE SEQUENCE</scope>
    <source>
        <strain evidence="11">AP01</strain>
        <tissue evidence="11">Mycelium</tissue>
    </source>
</reference>
<keyword evidence="7" id="KW-0653">Protein transport</keyword>
<feature type="compositionally biased region" description="Basic and acidic residues" evidence="8">
    <location>
        <begin position="1392"/>
        <end position="1406"/>
    </location>
</feature>
<feature type="region of interest" description="Disordered" evidence="8">
    <location>
        <begin position="504"/>
        <end position="598"/>
    </location>
</feature>
<comment type="similarity">
    <text evidence="2 7">Belongs to the SEC16 family.</text>
</comment>